<comment type="caution">
    <text evidence="1">The sequence shown here is derived from an EMBL/GenBank/DDBJ whole genome shotgun (WGS) entry which is preliminary data.</text>
</comment>
<protein>
    <submittedName>
        <fullName evidence="1">Uncharacterized protein</fullName>
    </submittedName>
</protein>
<sequence length="62" mass="6428">MTVQSTDCDQTLGSSNSANPARDVPCGSPALASFESRVSSDTRSSTVTTSFVVNESTTSRPV</sequence>
<keyword evidence="2" id="KW-1185">Reference proteome</keyword>
<feature type="non-terminal residue" evidence="1">
    <location>
        <position position="62"/>
    </location>
</feature>
<reference evidence="1" key="1">
    <citation type="submission" date="2021-02" db="EMBL/GenBank/DDBJ databases">
        <authorList>
            <consortium name="DOE Joint Genome Institute"/>
            <person name="Ahrendt S."/>
            <person name="Looney B.P."/>
            <person name="Miyauchi S."/>
            <person name="Morin E."/>
            <person name="Drula E."/>
            <person name="Courty P.E."/>
            <person name="Chicoki N."/>
            <person name="Fauchery L."/>
            <person name="Kohler A."/>
            <person name="Kuo A."/>
            <person name="Labutti K."/>
            <person name="Pangilinan J."/>
            <person name="Lipzen A."/>
            <person name="Riley R."/>
            <person name="Andreopoulos W."/>
            <person name="He G."/>
            <person name="Johnson J."/>
            <person name="Barry K.W."/>
            <person name="Grigoriev I.V."/>
            <person name="Nagy L."/>
            <person name="Hibbett D."/>
            <person name="Henrissat B."/>
            <person name="Matheny P.B."/>
            <person name="Labbe J."/>
            <person name="Martin F."/>
        </authorList>
    </citation>
    <scope>NUCLEOTIDE SEQUENCE</scope>
    <source>
        <strain evidence="1">FP105234-sp</strain>
    </source>
</reference>
<evidence type="ECO:0000313" key="2">
    <source>
        <dbReference type="Proteomes" id="UP000814033"/>
    </source>
</evidence>
<evidence type="ECO:0000313" key="1">
    <source>
        <dbReference type="EMBL" id="KAI0041020.1"/>
    </source>
</evidence>
<dbReference type="Proteomes" id="UP000814033">
    <property type="component" value="Unassembled WGS sequence"/>
</dbReference>
<reference evidence="1" key="2">
    <citation type="journal article" date="2022" name="New Phytol.">
        <title>Evolutionary transition to the ectomycorrhizal habit in the genomes of a hyperdiverse lineage of mushroom-forming fungi.</title>
        <authorList>
            <person name="Looney B."/>
            <person name="Miyauchi S."/>
            <person name="Morin E."/>
            <person name="Drula E."/>
            <person name="Courty P.E."/>
            <person name="Kohler A."/>
            <person name="Kuo A."/>
            <person name="LaButti K."/>
            <person name="Pangilinan J."/>
            <person name="Lipzen A."/>
            <person name="Riley R."/>
            <person name="Andreopoulos W."/>
            <person name="He G."/>
            <person name="Johnson J."/>
            <person name="Nolan M."/>
            <person name="Tritt A."/>
            <person name="Barry K.W."/>
            <person name="Grigoriev I.V."/>
            <person name="Nagy L.G."/>
            <person name="Hibbett D."/>
            <person name="Henrissat B."/>
            <person name="Matheny P.B."/>
            <person name="Labbe J."/>
            <person name="Martin F.M."/>
        </authorList>
    </citation>
    <scope>NUCLEOTIDE SEQUENCE</scope>
    <source>
        <strain evidence="1">FP105234-sp</strain>
    </source>
</reference>
<organism evidence="1 2">
    <name type="scientific">Auriscalpium vulgare</name>
    <dbReference type="NCBI Taxonomy" id="40419"/>
    <lineage>
        <taxon>Eukaryota</taxon>
        <taxon>Fungi</taxon>
        <taxon>Dikarya</taxon>
        <taxon>Basidiomycota</taxon>
        <taxon>Agaricomycotina</taxon>
        <taxon>Agaricomycetes</taxon>
        <taxon>Russulales</taxon>
        <taxon>Auriscalpiaceae</taxon>
        <taxon>Auriscalpium</taxon>
    </lineage>
</organism>
<gene>
    <name evidence="1" type="ORF">FA95DRAFT_1565841</name>
</gene>
<accession>A0ACB8RA58</accession>
<name>A0ACB8RA58_9AGAM</name>
<dbReference type="EMBL" id="MU276151">
    <property type="protein sequence ID" value="KAI0041020.1"/>
    <property type="molecule type" value="Genomic_DNA"/>
</dbReference>
<proteinExistence type="predicted"/>